<accession>A0ABX8LYY7</accession>
<protein>
    <submittedName>
        <fullName evidence="1">Uncharacterized protein</fullName>
    </submittedName>
</protein>
<dbReference type="EMBL" id="CP020335">
    <property type="protein sequence ID" value="QXF35135.1"/>
    <property type="molecule type" value="Genomic_DNA"/>
</dbReference>
<sequence>MGVLGTVTGIGDTVEGVTNIMYEFTDGEINPVNPIKYFTEEGFSFLGADEGSGELAYDTVNFGVGIYFGFAAFTKFNPSKRIINLPVETKSGLEKVPLLHRLFTEKGGVRLFKYMESDYNRKMFTSSKAVLTYKTGNTAIKAYLLLDKYLFNEKDENN</sequence>
<keyword evidence="2" id="KW-1185">Reference proteome</keyword>
<gene>
    <name evidence="1" type="ORF">B0X70_19595</name>
</gene>
<name>A0ABX8LYY7_9GAMM</name>
<dbReference type="Proteomes" id="UP000693715">
    <property type="component" value="Chromosome"/>
</dbReference>
<proteinExistence type="predicted"/>
<evidence type="ECO:0000313" key="1">
    <source>
        <dbReference type="EMBL" id="QXF35135.1"/>
    </source>
</evidence>
<organism evidence="1 2">
    <name type="scientific">Photorhabdus akhurstii</name>
    <dbReference type="NCBI Taxonomy" id="171438"/>
    <lineage>
        <taxon>Bacteria</taxon>
        <taxon>Pseudomonadati</taxon>
        <taxon>Pseudomonadota</taxon>
        <taxon>Gammaproteobacteria</taxon>
        <taxon>Enterobacterales</taxon>
        <taxon>Morganellaceae</taxon>
        <taxon>Photorhabdus</taxon>
    </lineage>
</organism>
<reference evidence="1 2" key="1">
    <citation type="submission" date="2017-03" db="EMBL/GenBank/DDBJ databases">
        <title>Genome comparison of Photorhabdus luminescens strain 0813-124 phase variants.</title>
        <authorList>
            <person name="Chien C.-C."/>
            <person name="Chen W.-J."/>
            <person name="Shih M.-C."/>
            <person name="Hsieh F.-C."/>
        </authorList>
    </citation>
    <scope>NUCLEOTIDE SEQUENCE [LARGE SCALE GENOMIC DNA]</scope>
    <source>
        <strain evidence="1 2">0813-124 phase II</strain>
    </source>
</reference>
<evidence type="ECO:0000313" key="2">
    <source>
        <dbReference type="Proteomes" id="UP000693715"/>
    </source>
</evidence>